<accession>A0A1F6D4U3</accession>
<name>A0A1F6D4U3_HANXR</name>
<evidence type="ECO:0000259" key="2">
    <source>
        <dbReference type="PROSITE" id="PS51411"/>
    </source>
</evidence>
<evidence type="ECO:0000313" key="3">
    <source>
        <dbReference type="EMBL" id="OGG56350.1"/>
    </source>
</evidence>
<reference evidence="3 4" key="1">
    <citation type="journal article" date="2016" name="Nat. Commun.">
        <title>Thousands of microbial genomes shed light on interconnected biogeochemical processes in an aquifer system.</title>
        <authorList>
            <person name="Anantharaman K."/>
            <person name="Brown C.T."/>
            <person name="Hug L.A."/>
            <person name="Sharon I."/>
            <person name="Castelle C.J."/>
            <person name="Probst A.J."/>
            <person name="Thomas B.C."/>
            <person name="Singh A."/>
            <person name="Wilkins M.J."/>
            <person name="Karaoz U."/>
            <person name="Brodie E.L."/>
            <person name="Williams K.H."/>
            <person name="Hubbard S.S."/>
            <person name="Banfield J.F."/>
        </authorList>
    </citation>
    <scope>NUCLEOTIDE SEQUENCE [LARGE SCALE GENOMIC DNA]</scope>
    <source>
        <strain evidence="4">RIFCSPLOWO2_12_FULL_64_10</strain>
    </source>
</reference>
<feature type="domain" description="PSP1 C-terminal" evidence="2">
    <location>
        <begin position="61"/>
        <end position="146"/>
    </location>
</feature>
<organism evidence="3 4">
    <name type="scientific">Handelsmanbacteria sp. (strain RIFCSPLOWO2_12_FULL_64_10)</name>
    <dbReference type="NCBI Taxonomy" id="1817868"/>
    <lineage>
        <taxon>Bacteria</taxon>
        <taxon>Candidatus Handelsmaniibacteriota</taxon>
    </lineage>
</organism>
<dbReference type="Pfam" id="PF04468">
    <property type="entry name" value="PSP1"/>
    <property type="match status" value="1"/>
</dbReference>
<feature type="region of interest" description="Disordered" evidence="1">
    <location>
        <begin position="247"/>
        <end position="271"/>
    </location>
</feature>
<evidence type="ECO:0000313" key="4">
    <source>
        <dbReference type="Proteomes" id="UP000178606"/>
    </source>
</evidence>
<protein>
    <recommendedName>
        <fullName evidence="2">PSP1 C-terminal domain-containing protein</fullName>
    </recommendedName>
</protein>
<dbReference type="Proteomes" id="UP000178606">
    <property type="component" value="Unassembled WGS sequence"/>
</dbReference>
<dbReference type="PANTHER" id="PTHR43830:SF3">
    <property type="entry name" value="PROTEIN PSP1"/>
    <property type="match status" value="1"/>
</dbReference>
<dbReference type="InterPro" id="IPR047767">
    <property type="entry name" value="PSP1-like"/>
</dbReference>
<dbReference type="GO" id="GO:0005737">
    <property type="term" value="C:cytoplasm"/>
    <property type="evidence" value="ECO:0007669"/>
    <property type="project" value="TreeGrafter"/>
</dbReference>
<evidence type="ECO:0000256" key="1">
    <source>
        <dbReference type="SAM" id="MobiDB-lite"/>
    </source>
</evidence>
<gene>
    <name evidence="3" type="ORF">A3F84_22240</name>
</gene>
<comment type="caution">
    <text evidence="3">The sequence shown here is derived from an EMBL/GenBank/DDBJ whole genome shotgun (WGS) entry which is preliminary data.</text>
</comment>
<dbReference type="EMBL" id="MFKF01000034">
    <property type="protein sequence ID" value="OGG56350.1"/>
    <property type="molecule type" value="Genomic_DNA"/>
</dbReference>
<dbReference type="PANTHER" id="PTHR43830">
    <property type="entry name" value="PROTEIN PSP1"/>
    <property type="match status" value="1"/>
</dbReference>
<sequence length="271" mass="29943">MGEFYEVAFKRECKGLFEDAGQGGINVGDYVVVASEQGEEIGQVTQKGDLTELKGKGREVGRVVRRATPEDVEQLQERRRKEAEALLVCRQKVVKHNLKMKPLDVEYEYDGSRITFYFTANGRIDFRELVKDLARTYRTRIELRQIGFRVETKRMGGFGICGRSLCCAAFIQKPSPVPIQVARDQALSQNASKLTGVCGQLKCCLTFEQAPGGERCEQAPGAGCASCCRGSATEGDGVLRQILQAQDEEEGPEELPLVEAQGAQANEVEVR</sequence>
<proteinExistence type="predicted"/>
<dbReference type="AlphaFoldDB" id="A0A1F6D4U3"/>
<dbReference type="InterPro" id="IPR007557">
    <property type="entry name" value="PSP1_C"/>
</dbReference>
<dbReference type="NCBIfam" id="NF041131">
    <property type="entry name" value="RicT_YaaT_fam"/>
    <property type="match status" value="1"/>
</dbReference>
<dbReference type="PROSITE" id="PS51411">
    <property type="entry name" value="PSP1_C"/>
    <property type="match status" value="1"/>
</dbReference>